<dbReference type="RefSeq" id="WP_093613416.1">
    <property type="nucleotide sequence ID" value="NZ_BOMT01000028.1"/>
</dbReference>
<dbReference type="Proteomes" id="UP000199645">
    <property type="component" value="Unassembled WGS sequence"/>
</dbReference>
<name>A0A1I2EKX1_9ACTN</name>
<dbReference type="SMART" id="SM00382">
    <property type="entry name" value="AAA"/>
    <property type="match status" value="1"/>
</dbReference>
<accession>A0A1I2EKX1</accession>
<dbReference type="PROSITE" id="PS50893">
    <property type="entry name" value="ABC_TRANSPORTER_2"/>
    <property type="match status" value="1"/>
</dbReference>
<dbReference type="STRING" id="35752.SAMN05421541_104535"/>
<organism evidence="5 6">
    <name type="scientific">Actinoplanes philippinensis</name>
    <dbReference type="NCBI Taxonomy" id="35752"/>
    <lineage>
        <taxon>Bacteria</taxon>
        <taxon>Bacillati</taxon>
        <taxon>Actinomycetota</taxon>
        <taxon>Actinomycetes</taxon>
        <taxon>Micromonosporales</taxon>
        <taxon>Micromonosporaceae</taxon>
        <taxon>Actinoplanes</taxon>
    </lineage>
</organism>
<dbReference type="EMBL" id="FONV01000004">
    <property type="protein sequence ID" value="SFE93267.1"/>
    <property type="molecule type" value="Genomic_DNA"/>
</dbReference>
<dbReference type="InterPro" id="IPR003593">
    <property type="entry name" value="AAA+_ATPase"/>
</dbReference>
<evidence type="ECO:0000256" key="3">
    <source>
        <dbReference type="ARBA" id="ARBA00022840"/>
    </source>
</evidence>
<dbReference type="GO" id="GO:0016887">
    <property type="term" value="F:ATP hydrolysis activity"/>
    <property type="evidence" value="ECO:0007669"/>
    <property type="project" value="InterPro"/>
</dbReference>
<evidence type="ECO:0000256" key="1">
    <source>
        <dbReference type="ARBA" id="ARBA00022448"/>
    </source>
</evidence>
<dbReference type="CDD" id="cd03230">
    <property type="entry name" value="ABC_DR_subfamily_A"/>
    <property type="match status" value="1"/>
</dbReference>
<dbReference type="PANTHER" id="PTHR42939">
    <property type="entry name" value="ABC TRANSPORTER ATP-BINDING PROTEIN ALBC-RELATED"/>
    <property type="match status" value="1"/>
</dbReference>
<gene>
    <name evidence="5" type="ORF">SAMN05421541_104535</name>
</gene>
<feature type="domain" description="ABC transporter" evidence="4">
    <location>
        <begin position="10"/>
        <end position="233"/>
    </location>
</feature>
<dbReference type="InterPro" id="IPR051782">
    <property type="entry name" value="ABC_Transporter_VariousFunc"/>
</dbReference>
<dbReference type="OrthoDB" id="9804819at2"/>
<keyword evidence="3 5" id="KW-0067">ATP-binding</keyword>
<evidence type="ECO:0000256" key="2">
    <source>
        <dbReference type="ARBA" id="ARBA00022741"/>
    </source>
</evidence>
<keyword evidence="2" id="KW-0547">Nucleotide-binding</keyword>
<protein>
    <submittedName>
        <fullName evidence="5">ABC-2 type transport system ATP-binding protein</fullName>
    </submittedName>
</protein>
<sequence>MPTDRTVPALDFAGVTHRFGRLTALDGCSFTVPIGAVTALIGRNGAGKSTLLRAASGLLRPEAGEVRVFGEAAGDGPLPRIGYVAQQAPLYPMLTVAQTLTLGGRLNPRWDTAYARKLADDAALPGAARVGALAPGLRTRLALVMALAKRPDLLLLDEPLAPLDPVARTEVAGALMADVAERGTTVVLSSQVVADVDGVCDHVTVLAEGRVRLAGEVEAVLADHLVAVGAGSGLGALDGMEIIEVRTAGRDATALIRTTGPTPAGNLAWHRPSLEELLLGYLRAAGPAPRRKVPAA</sequence>
<dbReference type="SUPFAM" id="SSF52540">
    <property type="entry name" value="P-loop containing nucleoside triphosphate hydrolases"/>
    <property type="match status" value="1"/>
</dbReference>
<dbReference type="PANTHER" id="PTHR42939:SF1">
    <property type="entry name" value="ABC TRANSPORTER ATP-BINDING PROTEIN ALBC-RELATED"/>
    <property type="match status" value="1"/>
</dbReference>
<evidence type="ECO:0000313" key="5">
    <source>
        <dbReference type="EMBL" id="SFE93267.1"/>
    </source>
</evidence>
<dbReference type="Gene3D" id="3.40.50.300">
    <property type="entry name" value="P-loop containing nucleotide triphosphate hydrolases"/>
    <property type="match status" value="1"/>
</dbReference>
<dbReference type="InterPro" id="IPR027417">
    <property type="entry name" value="P-loop_NTPase"/>
</dbReference>
<dbReference type="InterPro" id="IPR003439">
    <property type="entry name" value="ABC_transporter-like_ATP-bd"/>
</dbReference>
<proteinExistence type="predicted"/>
<evidence type="ECO:0000313" key="6">
    <source>
        <dbReference type="Proteomes" id="UP000199645"/>
    </source>
</evidence>
<evidence type="ECO:0000259" key="4">
    <source>
        <dbReference type="PROSITE" id="PS50893"/>
    </source>
</evidence>
<reference evidence="5 6" key="1">
    <citation type="submission" date="2016-10" db="EMBL/GenBank/DDBJ databases">
        <authorList>
            <person name="de Groot N.N."/>
        </authorList>
    </citation>
    <scope>NUCLEOTIDE SEQUENCE [LARGE SCALE GENOMIC DNA]</scope>
    <source>
        <strain evidence="5 6">DSM 43019</strain>
    </source>
</reference>
<keyword evidence="1" id="KW-0813">Transport</keyword>
<dbReference type="AlphaFoldDB" id="A0A1I2EKX1"/>
<keyword evidence="6" id="KW-1185">Reference proteome</keyword>
<dbReference type="Pfam" id="PF00005">
    <property type="entry name" value="ABC_tran"/>
    <property type="match status" value="1"/>
</dbReference>
<dbReference type="GO" id="GO:0005524">
    <property type="term" value="F:ATP binding"/>
    <property type="evidence" value="ECO:0007669"/>
    <property type="project" value="UniProtKB-KW"/>
</dbReference>